<dbReference type="InterPro" id="IPR019076">
    <property type="entry name" value="Spore_lipoprot_YhcN/YlaJ-like"/>
</dbReference>
<sequence>MYKWLSAAIVIALLATGCGARHDTSPSPQNDRRYQAAQDGSGKKLIENRSEVEAHLEELAKGVSGVENAHCVIVGNTAIVGIDVDGTLERSRVGTIKYSVAEAFRHDEYGVDAFVTADVDIANRLAEIGNDIRNGHPFSGFAEELADIMGRLVPQLPRDIVPPDSELDDSNGMTEPEPDPAQGPDNDAEGEVLEPNSLTKPAPSRSR</sequence>
<feature type="compositionally biased region" description="Basic and acidic residues" evidence="1">
    <location>
        <begin position="20"/>
        <end position="34"/>
    </location>
</feature>
<accession>A0A3A6PWD4</accession>
<organism evidence="3 4">
    <name type="scientific">Paenibacillus pinisoli</name>
    <dbReference type="NCBI Taxonomy" id="1276110"/>
    <lineage>
        <taxon>Bacteria</taxon>
        <taxon>Bacillati</taxon>
        <taxon>Bacillota</taxon>
        <taxon>Bacilli</taxon>
        <taxon>Bacillales</taxon>
        <taxon>Paenibacillaceae</taxon>
        <taxon>Paenibacillus</taxon>
    </lineage>
</organism>
<dbReference type="OrthoDB" id="2381329at2"/>
<dbReference type="GO" id="GO:0030435">
    <property type="term" value="P:sporulation resulting in formation of a cellular spore"/>
    <property type="evidence" value="ECO:0007669"/>
    <property type="project" value="InterPro"/>
</dbReference>
<evidence type="ECO:0000256" key="1">
    <source>
        <dbReference type="SAM" id="MobiDB-lite"/>
    </source>
</evidence>
<feature type="region of interest" description="Disordered" evidence="1">
    <location>
        <begin position="20"/>
        <end position="42"/>
    </location>
</feature>
<dbReference type="NCBIfam" id="TIGR02898">
    <property type="entry name" value="spore_YhcN_YlaJ"/>
    <property type="match status" value="1"/>
</dbReference>
<evidence type="ECO:0000313" key="3">
    <source>
        <dbReference type="EMBL" id="RJX41151.1"/>
    </source>
</evidence>
<dbReference type="Pfam" id="PF09580">
    <property type="entry name" value="Spore_YhcN_YlaJ"/>
    <property type="match status" value="1"/>
</dbReference>
<feature type="chain" id="PRO_5039474704" evidence="2">
    <location>
        <begin position="21"/>
        <end position="207"/>
    </location>
</feature>
<protein>
    <submittedName>
        <fullName evidence="3">YhcN/YlaJ family sporulation lipoprotein</fullName>
    </submittedName>
</protein>
<dbReference type="Proteomes" id="UP000267798">
    <property type="component" value="Unassembled WGS sequence"/>
</dbReference>
<feature type="region of interest" description="Disordered" evidence="1">
    <location>
        <begin position="156"/>
        <end position="207"/>
    </location>
</feature>
<dbReference type="PROSITE" id="PS51257">
    <property type="entry name" value="PROKAR_LIPOPROTEIN"/>
    <property type="match status" value="1"/>
</dbReference>
<dbReference type="InterPro" id="IPR014247">
    <property type="entry name" value="Spore_lipoprot_YhcN/YlaJ"/>
</dbReference>
<keyword evidence="2" id="KW-0732">Signal</keyword>
<dbReference type="RefSeq" id="WP_120107368.1">
    <property type="nucleotide sequence ID" value="NZ_QXQB01000001.1"/>
</dbReference>
<reference evidence="3 4" key="1">
    <citation type="submission" date="2018-09" db="EMBL/GenBank/DDBJ databases">
        <title>Paenibacillus aracenensis nov. sp. isolated from a cave in southern Spain.</title>
        <authorList>
            <person name="Jurado V."/>
            <person name="Gutierrez-Patricio S."/>
            <person name="Gonzalez-Pimentel J.L."/>
            <person name="Miller A.Z."/>
            <person name="Laiz L."/>
            <person name="Saiz-Jimenez C."/>
        </authorList>
    </citation>
    <scope>NUCLEOTIDE SEQUENCE [LARGE SCALE GENOMIC DNA]</scope>
    <source>
        <strain evidence="3 4">JCM 19203</strain>
    </source>
</reference>
<comment type="caution">
    <text evidence="3">The sequence shown here is derived from an EMBL/GenBank/DDBJ whole genome shotgun (WGS) entry which is preliminary data.</text>
</comment>
<dbReference type="AlphaFoldDB" id="A0A3A6PWD4"/>
<name>A0A3A6PWD4_9BACL</name>
<evidence type="ECO:0000313" key="4">
    <source>
        <dbReference type="Proteomes" id="UP000267798"/>
    </source>
</evidence>
<dbReference type="EMBL" id="QXQB01000001">
    <property type="protein sequence ID" value="RJX41151.1"/>
    <property type="molecule type" value="Genomic_DNA"/>
</dbReference>
<keyword evidence="4" id="KW-1185">Reference proteome</keyword>
<proteinExistence type="predicted"/>
<evidence type="ECO:0000256" key="2">
    <source>
        <dbReference type="SAM" id="SignalP"/>
    </source>
</evidence>
<keyword evidence="3" id="KW-0449">Lipoprotein</keyword>
<gene>
    <name evidence="3" type="ORF">D3P09_03905</name>
</gene>
<feature type="signal peptide" evidence="2">
    <location>
        <begin position="1"/>
        <end position="20"/>
    </location>
</feature>